<protein>
    <submittedName>
        <fullName evidence="2">Uncharacterized protein</fullName>
    </submittedName>
</protein>
<gene>
    <name evidence="2" type="ORF">FKW44_001338</name>
</gene>
<name>A0A7T8KIL7_CALRO</name>
<feature type="signal peptide" evidence="1">
    <location>
        <begin position="1"/>
        <end position="16"/>
    </location>
</feature>
<dbReference type="EMBL" id="CP045890">
    <property type="protein sequence ID" value="QQP56619.1"/>
    <property type="molecule type" value="Genomic_DNA"/>
</dbReference>
<evidence type="ECO:0000256" key="1">
    <source>
        <dbReference type="SAM" id="SignalP"/>
    </source>
</evidence>
<dbReference type="Proteomes" id="UP000595437">
    <property type="component" value="Chromosome 1"/>
</dbReference>
<sequence length="76" mass="8048">MKVLAIFCLLLASTSGRRVPRQDSYGIPGGEVISDESLAIDGGESQDTGCNTVVEQVCRDTSEEKCAPVNDNSADK</sequence>
<evidence type="ECO:0000313" key="2">
    <source>
        <dbReference type="EMBL" id="QQP56619.1"/>
    </source>
</evidence>
<keyword evidence="1" id="KW-0732">Signal</keyword>
<accession>A0A7T8KIL7</accession>
<dbReference type="AlphaFoldDB" id="A0A7T8KIL7"/>
<keyword evidence="3" id="KW-1185">Reference proteome</keyword>
<reference evidence="3" key="1">
    <citation type="submission" date="2021-01" db="EMBL/GenBank/DDBJ databases">
        <title>Caligus Genome Assembly.</title>
        <authorList>
            <person name="Gallardo-Escarate C."/>
        </authorList>
    </citation>
    <scope>NUCLEOTIDE SEQUENCE [LARGE SCALE GENOMIC DNA]</scope>
</reference>
<feature type="chain" id="PRO_5030823950" evidence="1">
    <location>
        <begin position="17"/>
        <end position="76"/>
    </location>
</feature>
<evidence type="ECO:0000313" key="3">
    <source>
        <dbReference type="Proteomes" id="UP000595437"/>
    </source>
</evidence>
<organism evidence="2 3">
    <name type="scientific">Caligus rogercresseyi</name>
    <name type="common">Sea louse</name>
    <dbReference type="NCBI Taxonomy" id="217165"/>
    <lineage>
        <taxon>Eukaryota</taxon>
        <taxon>Metazoa</taxon>
        <taxon>Ecdysozoa</taxon>
        <taxon>Arthropoda</taxon>
        <taxon>Crustacea</taxon>
        <taxon>Multicrustacea</taxon>
        <taxon>Hexanauplia</taxon>
        <taxon>Copepoda</taxon>
        <taxon>Siphonostomatoida</taxon>
        <taxon>Caligidae</taxon>
        <taxon>Caligus</taxon>
    </lineage>
</organism>
<proteinExistence type="predicted"/>